<accession>D7FSR9</accession>
<evidence type="ECO:0000313" key="5">
    <source>
        <dbReference type="Proteomes" id="UP000002630"/>
    </source>
</evidence>
<dbReference type="InterPro" id="IPR003591">
    <property type="entry name" value="Leu-rich_rpt_typical-subtyp"/>
</dbReference>
<dbReference type="GO" id="GO:0005615">
    <property type="term" value="C:extracellular space"/>
    <property type="evidence" value="ECO:0007669"/>
    <property type="project" value="TreeGrafter"/>
</dbReference>
<evidence type="ECO:0000256" key="1">
    <source>
        <dbReference type="ARBA" id="ARBA00022614"/>
    </source>
</evidence>
<dbReference type="Pfam" id="PF13855">
    <property type="entry name" value="LRR_8"/>
    <property type="match status" value="2"/>
</dbReference>
<dbReference type="EMBL" id="FN649739">
    <property type="protein sequence ID" value="CBJ31210.1"/>
    <property type="molecule type" value="Genomic_DNA"/>
</dbReference>
<evidence type="ECO:0000256" key="2">
    <source>
        <dbReference type="ARBA" id="ARBA00022729"/>
    </source>
</evidence>
<dbReference type="Proteomes" id="UP000002630">
    <property type="component" value="Linkage Group LG14"/>
</dbReference>
<dbReference type="SMART" id="SM00364">
    <property type="entry name" value="LRR_BAC"/>
    <property type="match status" value="4"/>
</dbReference>
<dbReference type="PANTHER" id="PTHR24373:SF383">
    <property type="entry name" value="LEUCINE-RICH REPEAT-CONTAINING PROTEIN 15-LIKE"/>
    <property type="match status" value="1"/>
</dbReference>
<keyword evidence="3" id="KW-0677">Repeat</keyword>
<keyword evidence="5" id="KW-1185">Reference proteome</keyword>
<dbReference type="eggNOG" id="KOG0619">
    <property type="taxonomic scope" value="Eukaryota"/>
</dbReference>
<dbReference type="SMART" id="SM00369">
    <property type="entry name" value="LRR_TYP"/>
    <property type="match status" value="5"/>
</dbReference>
<feature type="non-terminal residue" evidence="4">
    <location>
        <position position="214"/>
    </location>
</feature>
<gene>
    <name evidence="4" type="ORF">Esi_0239_0043</name>
</gene>
<dbReference type="InterPro" id="IPR050328">
    <property type="entry name" value="Dev_Immune_Receptor"/>
</dbReference>
<evidence type="ECO:0000256" key="3">
    <source>
        <dbReference type="ARBA" id="ARBA00022737"/>
    </source>
</evidence>
<dbReference type="AlphaFoldDB" id="D7FSR9"/>
<dbReference type="STRING" id="2880.D7FSR9"/>
<dbReference type="Gene3D" id="3.80.10.10">
    <property type="entry name" value="Ribonuclease Inhibitor"/>
    <property type="match status" value="1"/>
</dbReference>
<proteinExistence type="predicted"/>
<dbReference type="EMBL" id="FN648419">
    <property type="protein sequence ID" value="CBJ31210.1"/>
    <property type="molecule type" value="Genomic_DNA"/>
</dbReference>
<name>D7FSR9_ECTSI</name>
<protein>
    <submittedName>
        <fullName evidence="4">Hypothetical leucine rich repeat protein (Partial)</fullName>
    </submittedName>
</protein>
<dbReference type="InterPro" id="IPR032675">
    <property type="entry name" value="LRR_dom_sf"/>
</dbReference>
<dbReference type="OrthoDB" id="1394818at2759"/>
<dbReference type="PANTHER" id="PTHR24373">
    <property type="entry name" value="SLIT RELATED LEUCINE-RICH REPEAT NEURONAL PROTEIN"/>
    <property type="match status" value="1"/>
</dbReference>
<dbReference type="GO" id="GO:0031012">
    <property type="term" value="C:extracellular matrix"/>
    <property type="evidence" value="ECO:0007669"/>
    <property type="project" value="TreeGrafter"/>
</dbReference>
<organism evidence="4 5">
    <name type="scientific">Ectocarpus siliculosus</name>
    <name type="common">Brown alga</name>
    <name type="synonym">Conferva siliculosa</name>
    <dbReference type="NCBI Taxonomy" id="2880"/>
    <lineage>
        <taxon>Eukaryota</taxon>
        <taxon>Sar</taxon>
        <taxon>Stramenopiles</taxon>
        <taxon>Ochrophyta</taxon>
        <taxon>PX clade</taxon>
        <taxon>Phaeophyceae</taxon>
        <taxon>Ectocarpales</taxon>
        <taxon>Ectocarpaceae</taxon>
        <taxon>Ectocarpus</taxon>
    </lineage>
</organism>
<dbReference type="InParanoid" id="D7FSR9"/>
<sequence length="214" mass="22730">MVSPVFLLLTPADDACRIKRTNRLRQTIILSNISTVLSWKRENEGACLCSGNLGDWRSQRTLTEDSCGDGLTDSDVDDVAACFDNTGRTSVTKIDLSGNQLASLPAGLFNGLDALQEIYLSSNQLASLPVGLFNGLDALLSILLHDNQLASLPAGLLDGLDSLVFLSLYGNQLTSLPAGLFNGPDGLQSLYLNDNQLASLPAGLFDGLDSLSIL</sequence>
<reference evidence="4 5" key="1">
    <citation type="journal article" date="2010" name="Nature">
        <title>The Ectocarpus genome and the independent evolution of multicellularity in brown algae.</title>
        <authorList>
            <person name="Cock J.M."/>
            <person name="Sterck L."/>
            <person name="Rouze P."/>
            <person name="Scornet D."/>
            <person name="Allen A.E."/>
            <person name="Amoutzias G."/>
            <person name="Anthouard V."/>
            <person name="Artiguenave F."/>
            <person name="Aury J.M."/>
            <person name="Badger J.H."/>
            <person name="Beszteri B."/>
            <person name="Billiau K."/>
            <person name="Bonnet E."/>
            <person name="Bothwell J.H."/>
            <person name="Bowler C."/>
            <person name="Boyen C."/>
            <person name="Brownlee C."/>
            <person name="Carrano C.J."/>
            <person name="Charrier B."/>
            <person name="Cho G.Y."/>
            <person name="Coelho S.M."/>
            <person name="Collen J."/>
            <person name="Corre E."/>
            <person name="Da Silva C."/>
            <person name="Delage L."/>
            <person name="Delaroque N."/>
            <person name="Dittami S.M."/>
            <person name="Doulbeau S."/>
            <person name="Elias M."/>
            <person name="Farnham G."/>
            <person name="Gachon C.M."/>
            <person name="Gschloessl B."/>
            <person name="Heesch S."/>
            <person name="Jabbari K."/>
            <person name="Jubin C."/>
            <person name="Kawai H."/>
            <person name="Kimura K."/>
            <person name="Kloareg B."/>
            <person name="Kupper F.C."/>
            <person name="Lang D."/>
            <person name="Le Bail A."/>
            <person name="Leblanc C."/>
            <person name="Lerouge P."/>
            <person name="Lohr M."/>
            <person name="Lopez P.J."/>
            <person name="Martens C."/>
            <person name="Maumus F."/>
            <person name="Michel G."/>
            <person name="Miranda-Saavedra D."/>
            <person name="Morales J."/>
            <person name="Moreau H."/>
            <person name="Motomura T."/>
            <person name="Nagasato C."/>
            <person name="Napoli C.A."/>
            <person name="Nelson D.R."/>
            <person name="Nyvall-Collen P."/>
            <person name="Peters A.F."/>
            <person name="Pommier C."/>
            <person name="Potin P."/>
            <person name="Poulain J."/>
            <person name="Quesneville H."/>
            <person name="Read B."/>
            <person name="Rensing S.A."/>
            <person name="Ritter A."/>
            <person name="Rousvoal S."/>
            <person name="Samanta M."/>
            <person name="Samson G."/>
            <person name="Schroeder D.C."/>
            <person name="Segurens B."/>
            <person name="Strittmatter M."/>
            <person name="Tonon T."/>
            <person name="Tregear J.W."/>
            <person name="Valentin K."/>
            <person name="von Dassow P."/>
            <person name="Yamagishi T."/>
            <person name="Van de Peer Y."/>
            <person name="Wincker P."/>
        </authorList>
    </citation>
    <scope>NUCLEOTIDE SEQUENCE [LARGE SCALE GENOMIC DNA]</scope>
    <source>
        <strain evidence="5">Ec32 / CCAP1310/4</strain>
    </source>
</reference>
<evidence type="ECO:0000313" key="4">
    <source>
        <dbReference type="EMBL" id="CBJ31210.1"/>
    </source>
</evidence>
<keyword evidence="2" id="KW-0732">Signal</keyword>
<keyword evidence="1" id="KW-0433">Leucine-rich repeat</keyword>
<dbReference type="SUPFAM" id="SSF52058">
    <property type="entry name" value="L domain-like"/>
    <property type="match status" value="1"/>
</dbReference>
<dbReference type="InterPro" id="IPR001611">
    <property type="entry name" value="Leu-rich_rpt"/>
</dbReference>